<feature type="non-terminal residue" evidence="1">
    <location>
        <position position="1"/>
    </location>
</feature>
<comment type="caution">
    <text evidence="1">The sequence shown here is derived from an EMBL/GenBank/DDBJ whole genome shotgun (WGS) entry which is preliminary data.</text>
</comment>
<dbReference type="EMBL" id="LXQA010351899">
    <property type="protein sequence ID" value="MCI46030.1"/>
    <property type="molecule type" value="Genomic_DNA"/>
</dbReference>
<proteinExistence type="predicted"/>
<accession>A0A392SDK7</accession>
<keyword evidence="2" id="KW-1185">Reference proteome</keyword>
<evidence type="ECO:0000313" key="1">
    <source>
        <dbReference type="EMBL" id="MCI46030.1"/>
    </source>
</evidence>
<organism evidence="1 2">
    <name type="scientific">Trifolium medium</name>
    <dbReference type="NCBI Taxonomy" id="97028"/>
    <lineage>
        <taxon>Eukaryota</taxon>
        <taxon>Viridiplantae</taxon>
        <taxon>Streptophyta</taxon>
        <taxon>Embryophyta</taxon>
        <taxon>Tracheophyta</taxon>
        <taxon>Spermatophyta</taxon>
        <taxon>Magnoliopsida</taxon>
        <taxon>eudicotyledons</taxon>
        <taxon>Gunneridae</taxon>
        <taxon>Pentapetalae</taxon>
        <taxon>rosids</taxon>
        <taxon>fabids</taxon>
        <taxon>Fabales</taxon>
        <taxon>Fabaceae</taxon>
        <taxon>Papilionoideae</taxon>
        <taxon>50 kb inversion clade</taxon>
        <taxon>NPAAA clade</taxon>
        <taxon>Hologalegina</taxon>
        <taxon>IRL clade</taxon>
        <taxon>Trifolieae</taxon>
        <taxon>Trifolium</taxon>
    </lineage>
</organism>
<dbReference type="AlphaFoldDB" id="A0A392SDK7"/>
<dbReference type="Proteomes" id="UP000265520">
    <property type="component" value="Unassembled WGS sequence"/>
</dbReference>
<sequence>YNKSGKSCVNLPAALGAEEAALGADLFFVFRSQVLPPARGADA</sequence>
<reference evidence="1 2" key="1">
    <citation type="journal article" date="2018" name="Front. Plant Sci.">
        <title>Red Clover (Trifolium pratense) and Zigzag Clover (T. medium) - A Picture of Genomic Similarities and Differences.</title>
        <authorList>
            <person name="Dluhosova J."/>
            <person name="Istvanek J."/>
            <person name="Nedelnik J."/>
            <person name="Repkova J."/>
        </authorList>
    </citation>
    <scope>NUCLEOTIDE SEQUENCE [LARGE SCALE GENOMIC DNA]</scope>
    <source>
        <strain evidence="2">cv. 10/8</strain>
        <tissue evidence="1">Leaf</tissue>
    </source>
</reference>
<protein>
    <submittedName>
        <fullName evidence="1">Uncharacterized protein</fullName>
    </submittedName>
</protein>
<evidence type="ECO:0000313" key="2">
    <source>
        <dbReference type="Proteomes" id="UP000265520"/>
    </source>
</evidence>
<name>A0A392SDK7_9FABA</name>